<dbReference type="AlphaFoldDB" id="A0A6H1ZZ26"/>
<accession>A0A6H1ZZ26</accession>
<name>A0A6H1ZZ26_9ZZZZ</name>
<sequence>MNYHRHDIKLHREECGGITSWWASVPGHPLRSVGDVNHTTQEDAITYAIWAAKRADHLAEIKEKFRAAHPGKQIYIAYLGQLVNRLPGANVRLPKEGEGEYLFVFPSRKKDGVYHLKDFVKV</sequence>
<reference evidence="1" key="1">
    <citation type="submission" date="2020-03" db="EMBL/GenBank/DDBJ databases">
        <title>The deep terrestrial virosphere.</title>
        <authorList>
            <person name="Holmfeldt K."/>
            <person name="Nilsson E."/>
            <person name="Simone D."/>
            <person name="Lopez-Fernandez M."/>
            <person name="Wu X."/>
            <person name="de Brujin I."/>
            <person name="Lundin D."/>
            <person name="Andersson A."/>
            <person name="Bertilsson S."/>
            <person name="Dopson M."/>
        </authorList>
    </citation>
    <scope>NUCLEOTIDE SEQUENCE</scope>
    <source>
        <strain evidence="1">TM448A03295</strain>
    </source>
</reference>
<gene>
    <name evidence="1" type="ORF">TM448A03295_0010</name>
</gene>
<dbReference type="EMBL" id="MT144401">
    <property type="protein sequence ID" value="QJA53193.1"/>
    <property type="molecule type" value="Genomic_DNA"/>
</dbReference>
<organism evidence="1">
    <name type="scientific">viral metagenome</name>
    <dbReference type="NCBI Taxonomy" id="1070528"/>
    <lineage>
        <taxon>unclassified sequences</taxon>
        <taxon>metagenomes</taxon>
        <taxon>organismal metagenomes</taxon>
    </lineage>
</organism>
<protein>
    <submittedName>
        <fullName evidence="1">Uncharacterized protein</fullName>
    </submittedName>
</protein>
<evidence type="ECO:0000313" key="1">
    <source>
        <dbReference type="EMBL" id="QJA53193.1"/>
    </source>
</evidence>
<proteinExistence type="predicted"/>